<comment type="caution">
    <text evidence="1">The sequence shown here is derived from an EMBL/GenBank/DDBJ whole genome shotgun (WGS) entry which is preliminary data.</text>
</comment>
<dbReference type="Proteomes" id="UP000663828">
    <property type="component" value="Unassembled WGS sequence"/>
</dbReference>
<protein>
    <submittedName>
        <fullName evidence="1">Uncharacterized protein</fullName>
    </submittedName>
</protein>
<reference evidence="1" key="1">
    <citation type="submission" date="2021-02" db="EMBL/GenBank/DDBJ databases">
        <authorList>
            <person name="Nowell W R."/>
        </authorList>
    </citation>
    <scope>NUCLEOTIDE SEQUENCE</scope>
</reference>
<proteinExistence type="predicted"/>
<gene>
    <name evidence="1" type="ORF">XAT740_LOCUS3655</name>
</gene>
<dbReference type="AlphaFoldDB" id="A0A813TM00"/>
<name>A0A813TM00_ADIRI</name>
<accession>A0A813TM00</accession>
<organism evidence="1 2">
    <name type="scientific">Adineta ricciae</name>
    <name type="common">Rotifer</name>
    <dbReference type="NCBI Taxonomy" id="249248"/>
    <lineage>
        <taxon>Eukaryota</taxon>
        <taxon>Metazoa</taxon>
        <taxon>Spiralia</taxon>
        <taxon>Gnathifera</taxon>
        <taxon>Rotifera</taxon>
        <taxon>Eurotatoria</taxon>
        <taxon>Bdelloidea</taxon>
        <taxon>Adinetida</taxon>
        <taxon>Adinetidae</taxon>
        <taxon>Adineta</taxon>
    </lineage>
</organism>
<dbReference type="EMBL" id="CAJNOR010000142">
    <property type="protein sequence ID" value="CAF0814857.1"/>
    <property type="molecule type" value="Genomic_DNA"/>
</dbReference>
<keyword evidence="2" id="KW-1185">Reference proteome</keyword>
<sequence length="110" mass="12800">MLFPISTLVIADVRQTDRFGCHVRSRTRYGQIYVNNEILLLAVIAPRLMTLFDLITVYNTKQLHITPVAISRFRRTQEFDGSDEILVTESHWIPTVSDPKHEFPKGHHRI</sequence>
<evidence type="ECO:0000313" key="2">
    <source>
        <dbReference type="Proteomes" id="UP000663828"/>
    </source>
</evidence>
<evidence type="ECO:0000313" key="1">
    <source>
        <dbReference type="EMBL" id="CAF0814857.1"/>
    </source>
</evidence>